<feature type="compositionally biased region" description="Low complexity" evidence="1">
    <location>
        <begin position="464"/>
        <end position="475"/>
    </location>
</feature>
<gene>
    <name evidence="4 5 6" type="primary">LOC109479999</name>
</gene>
<dbReference type="InterPro" id="IPR052270">
    <property type="entry name" value="CACF_protein"/>
</dbReference>
<dbReference type="OrthoDB" id="5966174at2759"/>
<dbReference type="Proteomes" id="UP000515135">
    <property type="component" value="Unplaced"/>
</dbReference>
<feature type="region of interest" description="Disordered" evidence="1">
    <location>
        <begin position="487"/>
        <end position="545"/>
    </location>
</feature>
<dbReference type="KEGG" id="bbel:109479999"/>
<feature type="compositionally biased region" description="Low complexity" evidence="1">
    <location>
        <begin position="1481"/>
        <end position="1495"/>
    </location>
</feature>
<name>A0A6P5A349_BRABE</name>
<feature type="region of interest" description="Disordered" evidence="1">
    <location>
        <begin position="1415"/>
        <end position="1450"/>
    </location>
</feature>
<feature type="compositionally biased region" description="Polar residues" evidence="1">
    <location>
        <begin position="557"/>
        <end position="578"/>
    </location>
</feature>
<feature type="region of interest" description="Disordered" evidence="1">
    <location>
        <begin position="1"/>
        <end position="56"/>
    </location>
</feature>
<sequence>MKRGERRVQRRQSPVRSRRGGSQSEGRGNRRPASQLEDPTNFSSHHTRRSRKARRSLEKVLQKLDAEWGKENIPACKSTHLTDVRHPYTGVNRTVRSPVCPESPDKSRRLHADGPAGRAHKLSSTALADMNAYAYPDPRVTDWGVPHAEYAPRPYTAPPAGRHYSGMPGYGPPWYQTDIVYSSYNTGGGVKLVEITDEHAEYLQSLATTKGFAEEDFVPQEGHVQDVITNSPPVDEPLSWRDLQTSPNPLSPRPNYYPSYEHSDYGSVSPPYAASPEHYRQGLGYHDSFAPEDRRLACSLPAPHKTGSYPHVRPSQSPTYGLKYGSTQRGGVSPDRPYSTDHEQGDLNNSFDSSFSSVTLSELAPLEQSGASSLFTERSSQMATLEWDGLIPNPDSAILAKQSREFHPTTYRQSNVGNSRCLPLAYEPTERQPLEVKGDSSAALNSGVSNDVSSKQTNVRVYSRHSANSSQSSAPALKSACTLRVNGSPAKAQQPYRPKSSGSISGDISHSVGVGSARTSLASSRQSNRNSSSSSASSSVGPTSLRLRQEDMMPLSRSNGFASVSSTGSLNSRQSNCSPLGRDELRQSSRTSSAQLALSLPKEIPLRSSRKWSSHLPTERRNTALNRKDLDVSTLQSHRLLPKQQVIPSQTLRHGLDGAFHSRQLPSIRRASSALWTIRLMESLQGVDTQVREQVLIKARCFRRWRLHVRLQRLLRQEEAYKLQRAVQFWRLSVLSKCLISWRHHLEQQRQAAEELCHRHLLRKGLHGLQFAVQQQRALSGAISRRRDSKVLVRAWMKWREAHLSKQKEIMKNAFEQWHKFKSESERLKAMVHMADQKLLSRTYRSWKGLLQTMQKSAVARLHYKVTLLTKCWHSWRMYSAQRIVKDRQNDLARIHYEERLQKKTFEHMKAMQVKYQTARNHRSHVVLAQSLSQWRQYTQVAKVQHVREVSLCKEHYRLALVRGCFRRWRQELKAARIHRRKQQEHVRRALQVWQLRWKRNLMYRRITDSMARKSLKRRVLYSWLSRTKQLREGREQACDVLHRLVLKKSFTAWREHVQYRVDLKTKMQVICDKRQHRLKLVILNHWRAQFQSRLSHQQARDMWSLKCVRKAIQKWRSVVHRKHLEVLLVRTQPVRDQRVTRAAFGAWLLAKRVSDHDRLRVDMARQVVQKNRLHRMFTAWRILNQETQTIAPLAARRKRREIVRYWDAWRWVVLRKQRCQASLECFRRQQLYVAFSHWHQRVNLHHKQQAAVTKLDMSKTRRAFQGWRGVVERKHELEEKEIQHKAQALKRRFLHWQQQAQLRELQREVEHGNMARARVLLSNALSHWRQYVAGQKKAQARSADMLQEQRAELLLRWALSQWKERLKAQQVAKEFRDLREEDHLRHMLRSWNLHSKESFRQSVEQFNQSLLNLQSSVPSSDQESTASQVSSYESSGFHSNTTAPQWSTNSSAGFQGAGFHGAVAPELSNNSSGFHSGKRPSLTTDPSSESSDTRSSFHRFPQCHAWDADVSSSEESCSSLVPAGWPRRRTSQSTESTLSGWSESVGVDIPCSYLQDFLTTALLRWRHWPVSVAFSQWKEFVCRQKQLRQQAGQLQQRCAQIHLKHAFREWRHATNNSLKAHAHRETVVLSGSLRAWLQYTSYRRRKAQKRRVADRHAQDTMVWKAFCTWKNKANDLRRLQKIVEIWQGVMSESQQLERVARQVQDAIRLKNMAQCFQVWVWRARQLQQVERYHQHVNVKRHFQAWRTVACEQADRREKCQAFRQHQLRRHFFQLWNLRLQQKHQVEVRHLQAVRQKMKGVLRQWRTWAVECRVQRALTADLQEKQQRSQLQTAFRTWRMRTLLSQRIKASINNGLLTSCFQSWHEVTQSRIQERCKVQDFQEQHKTRLVTGAFHHWRSRQRQERVLDQYWRRKDRGALEAAFDCWRQKALEGRCKKHRAAFLLQKTFSKWHQVCEENQRRKERLLGYAQLWHHRTQWCKDMEAVANQHFQQKQQTQLKAAFAIWQTSYKQVQLGQQLFQQVLVQRTFHSWLQVARTRVYHKNLAKQFQSRKKLQQVFLAFQIWRNEYKLRQHHHAIVARQTHRATSRTLHTTFTAWRSLAMLARADRFRQHSLQKRVFQDWKAAQASVETAELYREEKERGMARLVLQSWHQCVQERRDREARKRALERALGERTLRSAFSHWRTQATVLTQVHQHSTTALQRRALRGWQDVVRRKRRLLEAAEQARAISNQLHMQAAFFSWQQQYRASQERNAIAERVLGKQEEERLRESFRTWVDAARQRAAEKHHLRSVEKKVFRHWKMYIVMRREEARHQEDMEALALHHYNQTLCHVYLKAWHREALVCRYLKSCEKRTEQRSWGTWKSSVDMAYTADQLFTHNMYHRVWTTWRKEMGRRKAVKNFTAHEEKQTISQVFQAWHKWASHKHKSQDLYQRKARQILQHCFNRWCLHLKHRTSPSPTKSRIPVRKRAGSTSKLANMPTIPE</sequence>
<feature type="region of interest" description="Disordered" evidence="1">
    <location>
        <begin position="557"/>
        <end position="600"/>
    </location>
</feature>
<dbReference type="PANTHER" id="PTHR22028">
    <property type="entry name" value="SFI1 SPINDLE BODY DOMAIN-CONTAINING PROTEIN-RELATED"/>
    <property type="match status" value="1"/>
</dbReference>
<dbReference type="RefSeq" id="XP_019637657.1">
    <property type="nucleotide sequence ID" value="XM_019782098.1"/>
</dbReference>
<feature type="compositionally biased region" description="Basic and acidic residues" evidence="1">
    <location>
        <begin position="103"/>
        <end position="112"/>
    </location>
</feature>
<dbReference type="InterPro" id="IPR013665">
    <property type="entry name" value="Sfi1_dom"/>
</dbReference>
<feature type="domain" description="Sfi1 spindle body" evidence="2">
    <location>
        <begin position="1680"/>
        <end position="1847"/>
    </location>
</feature>
<dbReference type="RefSeq" id="XP_019637658.1">
    <property type="nucleotide sequence ID" value="XM_019782099.1"/>
</dbReference>
<feature type="compositionally biased region" description="Basic residues" evidence="1">
    <location>
        <begin position="45"/>
        <end position="54"/>
    </location>
</feature>
<accession>A0A6P5A349</accession>
<feature type="region of interest" description="Disordered" evidence="1">
    <location>
        <begin position="2455"/>
        <end position="2484"/>
    </location>
</feature>
<evidence type="ECO:0000256" key="1">
    <source>
        <dbReference type="SAM" id="MobiDB-lite"/>
    </source>
</evidence>
<evidence type="ECO:0000313" key="3">
    <source>
        <dbReference type="Proteomes" id="UP000515135"/>
    </source>
</evidence>
<feature type="compositionally biased region" description="Low complexity" evidence="1">
    <location>
        <begin position="500"/>
        <end position="539"/>
    </location>
</feature>
<feature type="domain" description="Sfi1 spindle body" evidence="2">
    <location>
        <begin position="2309"/>
        <end position="2452"/>
    </location>
</feature>
<feature type="region of interest" description="Disordered" evidence="1">
    <location>
        <begin position="1462"/>
        <end position="1497"/>
    </location>
</feature>
<dbReference type="GO" id="GO:0019902">
    <property type="term" value="F:phosphatase binding"/>
    <property type="evidence" value="ECO:0007669"/>
    <property type="project" value="TreeGrafter"/>
</dbReference>
<feature type="region of interest" description="Disordered" evidence="1">
    <location>
        <begin position="435"/>
        <end position="475"/>
    </location>
</feature>
<dbReference type="PANTHER" id="PTHR22028:SF4">
    <property type="entry name" value="PROTEIN SFI1 HOMOLOG"/>
    <property type="match status" value="1"/>
</dbReference>
<organism evidence="3 4">
    <name type="scientific">Branchiostoma belcheri</name>
    <name type="common">Amphioxus</name>
    <dbReference type="NCBI Taxonomy" id="7741"/>
    <lineage>
        <taxon>Eukaryota</taxon>
        <taxon>Metazoa</taxon>
        <taxon>Chordata</taxon>
        <taxon>Cephalochordata</taxon>
        <taxon>Leptocardii</taxon>
        <taxon>Amphioxiformes</taxon>
        <taxon>Branchiostomatidae</taxon>
        <taxon>Branchiostoma</taxon>
    </lineage>
</organism>
<feature type="region of interest" description="Disordered" evidence="1">
    <location>
        <begin position="227"/>
        <end position="273"/>
    </location>
</feature>
<feature type="compositionally biased region" description="Basic residues" evidence="1">
    <location>
        <begin position="1"/>
        <end position="10"/>
    </location>
</feature>
<keyword evidence="3" id="KW-1185">Reference proteome</keyword>
<protein>
    <submittedName>
        <fullName evidence="4 5">Uncharacterized protein LOC109479999 isoform X1</fullName>
    </submittedName>
</protein>
<evidence type="ECO:0000259" key="2">
    <source>
        <dbReference type="Pfam" id="PF08457"/>
    </source>
</evidence>
<feature type="compositionally biased region" description="Polar residues" evidence="1">
    <location>
        <begin position="442"/>
        <end position="460"/>
    </location>
</feature>
<proteinExistence type="predicted"/>
<dbReference type="RefSeq" id="XP_019637659.1">
    <property type="nucleotide sequence ID" value="XM_019782100.1"/>
</dbReference>
<feature type="domain" description="Sfi1 spindle body" evidence="2">
    <location>
        <begin position="2060"/>
        <end position="2302"/>
    </location>
</feature>
<evidence type="ECO:0000313" key="4">
    <source>
        <dbReference type="RefSeq" id="XP_019637657.1"/>
    </source>
</evidence>
<feature type="region of interest" description="Disordered" evidence="1">
    <location>
        <begin position="299"/>
        <end position="350"/>
    </location>
</feature>
<reference evidence="4 5" key="1">
    <citation type="submission" date="2025-04" db="UniProtKB">
        <authorList>
            <consortium name="RefSeq"/>
        </authorList>
    </citation>
    <scope>IDENTIFICATION</scope>
    <source>
        <tissue evidence="4 5">Gonad</tissue>
    </source>
</reference>
<evidence type="ECO:0000313" key="6">
    <source>
        <dbReference type="RefSeq" id="XP_019637659.1"/>
    </source>
</evidence>
<dbReference type="GeneID" id="109479999"/>
<evidence type="ECO:0000313" key="5">
    <source>
        <dbReference type="RefSeq" id="XP_019637658.1"/>
    </source>
</evidence>
<dbReference type="Pfam" id="PF08457">
    <property type="entry name" value="Sfi1"/>
    <property type="match status" value="3"/>
</dbReference>
<feature type="compositionally biased region" description="Polar residues" evidence="1">
    <location>
        <begin position="314"/>
        <end position="330"/>
    </location>
</feature>
<feature type="region of interest" description="Disordered" evidence="1">
    <location>
        <begin position="95"/>
        <end position="119"/>
    </location>
</feature>
<feature type="compositionally biased region" description="Low complexity" evidence="1">
    <location>
        <begin position="11"/>
        <end position="26"/>
    </location>
</feature>